<feature type="compositionally biased region" description="Basic residues" evidence="1">
    <location>
        <begin position="180"/>
        <end position="191"/>
    </location>
</feature>
<dbReference type="Pfam" id="PF25318">
    <property type="entry name" value="WHD_GDS1"/>
    <property type="match status" value="1"/>
</dbReference>
<dbReference type="AlphaFoldDB" id="A0A9W8CPT6"/>
<gene>
    <name evidence="3" type="ORF">LPJ53_005818</name>
</gene>
<feature type="region of interest" description="Disordered" evidence="1">
    <location>
        <begin position="210"/>
        <end position="357"/>
    </location>
</feature>
<organism evidence="3 4">
    <name type="scientific">Coemansia erecta</name>
    <dbReference type="NCBI Taxonomy" id="147472"/>
    <lineage>
        <taxon>Eukaryota</taxon>
        <taxon>Fungi</taxon>
        <taxon>Fungi incertae sedis</taxon>
        <taxon>Zoopagomycota</taxon>
        <taxon>Kickxellomycotina</taxon>
        <taxon>Kickxellomycetes</taxon>
        <taxon>Kickxellales</taxon>
        <taxon>Kickxellaceae</taxon>
        <taxon>Coemansia</taxon>
    </lineage>
</organism>
<feature type="region of interest" description="Disordered" evidence="1">
    <location>
        <begin position="164"/>
        <end position="191"/>
    </location>
</feature>
<evidence type="ECO:0000259" key="2">
    <source>
        <dbReference type="Pfam" id="PF25318"/>
    </source>
</evidence>
<proteinExistence type="predicted"/>
<reference evidence="3" key="1">
    <citation type="submission" date="2022-07" db="EMBL/GenBank/DDBJ databases">
        <title>Phylogenomic reconstructions and comparative analyses of Kickxellomycotina fungi.</title>
        <authorList>
            <person name="Reynolds N.K."/>
            <person name="Stajich J.E."/>
            <person name="Barry K."/>
            <person name="Grigoriev I.V."/>
            <person name="Crous P."/>
            <person name="Smith M.E."/>
        </authorList>
    </citation>
    <scope>NUCLEOTIDE SEQUENCE</scope>
    <source>
        <strain evidence="3">NBRC 32514</strain>
    </source>
</reference>
<evidence type="ECO:0000313" key="4">
    <source>
        <dbReference type="Proteomes" id="UP001149813"/>
    </source>
</evidence>
<feature type="non-terminal residue" evidence="3">
    <location>
        <position position="357"/>
    </location>
</feature>
<name>A0A9W8CPT6_9FUNG</name>
<keyword evidence="4" id="KW-1185">Reference proteome</keyword>
<protein>
    <recommendedName>
        <fullName evidence="2">GDS1 winged helix domain-containing protein</fullName>
    </recommendedName>
</protein>
<dbReference type="InterPro" id="IPR057511">
    <property type="entry name" value="WH_GDS1"/>
</dbReference>
<accession>A0A9W8CPT6</accession>
<dbReference type="OrthoDB" id="5597783at2759"/>
<dbReference type="EMBL" id="JANBOJ010000402">
    <property type="protein sequence ID" value="KAJ1719428.1"/>
    <property type="molecule type" value="Genomic_DNA"/>
</dbReference>
<dbReference type="Proteomes" id="UP001149813">
    <property type="component" value="Unassembled WGS sequence"/>
</dbReference>
<feature type="domain" description="GDS1 winged helix" evidence="2">
    <location>
        <begin position="51"/>
        <end position="145"/>
    </location>
</feature>
<comment type="caution">
    <text evidence="3">The sequence shown here is derived from an EMBL/GenBank/DDBJ whole genome shotgun (WGS) entry which is preliminary data.</text>
</comment>
<feature type="compositionally biased region" description="Low complexity" evidence="1">
    <location>
        <begin position="319"/>
        <end position="330"/>
    </location>
</feature>
<sequence>MISPLELQTVIEDIKRVAKNVGLEEEATYSEDEDQTENNFVPRNYDIDCLHADDARDKVFVAILKALVARHNKPSSPKELATCIMRNEFTILGGATPYATVSSRISQHFKRILEHNPPRPPILGRVAHERHTRKYFYYVASALEQEEFQRRVRVGLIPTHSSTSVSGEYTNHSNIVSGGSKRKTKPTKKTRCMVPAVAVEPDFEPAAAMRRNRRAASADTAVGMPGARLLPDRAANGEADSRGRRASTRAQSSVGERPRRTSYDGGSRRLSASGDENDGSESQSDSNPYARKRYRSVRSAVAQAYPNRRQSLRTRTESSRSSVVVSSMAPRARRSVSHGDTQVVRALTQETTQPGFS</sequence>
<evidence type="ECO:0000313" key="3">
    <source>
        <dbReference type="EMBL" id="KAJ1719428.1"/>
    </source>
</evidence>
<feature type="compositionally biased region" description="Polar residues" evidence="1">
    <location>
        <begin position="348"/>
        <end position="357"/>
    </location>
</feature>
<evidence type="ECO:0000256" key="1">
    <source>
        <dbReference type="SAM" id="MobiDB-lite"/>
    </source>
</evidence>
<feature type="compositionally biased region" description="Polar residues" evidence="1">
    <location>
        <begin position="164"/>
        <end position="177"/>
    </location>
</feature>